<dbReference type="KEGG" id="nlo:107217125"/>
<dbReference type="RefSeq" id="XP_015509989.1">
    <property type="nucleotide sequence ID" value="XM_015654503.2"/>
</dbReference>
<name>A0A6J0B4I2_NEOLC</name>
<dbReference type="InterPro" id="IPR018713">
    <property type="entry name" value="MPAB/Lcp_cat_dom"/>
</dbReference>
<dbReference type="PANTHER" id="PTHR37159">
    <property type="entry name" value="GH11867P"/>
    <property type="match status" value="1"/>
</dbReference>
<dbReference type="GeneID" id="107217125"/>
<organism evidence="3">
    <name type="scientific">Neodiprion lecontei</name>
    <name type="common">Redheaded pine sawfly</name>
    <dbReference type="NCBI Taxonomy" id="441921"/>
    <lineage>
        <taxon>Eukaryota</taxon>
        <taxon>Metazoa</taxon>
        <taxon>Ecdysozoa</taxon>
        <taxon>Arthropoda</taxon>
        <taxon>Hexapoda</taxon>
        <taxon>Insecta</taxon>
        <taxon>Pterygota</taxon>
        <taxon>Neoptera</taxon>
        <taxon>Endopterygota</taxon>
        <taxon>Hymenoptera</taxon>
        <taxon>Tenthredinoidea</taxon>
        <taxon>Diprionidae</taxon>
        <taxon>Diprioninae</taxon>
        <taxon>Neodiprion</taxon>
    </lineage>
</organism>
<proteinExistence type="predicted"/>
<reference evidence="3" key="1">
    <citation type="submission" date="2025-08" db="UniProtKB">
        <authorList>
            <consortium name="RefSeq"/>
        </authorList>
    </citation>
    <scope>IDENTIFICATION</scope>
    <source>
        <tissue evidence="3">Thorax and Abdomen</tissue>
    </source>
</reference>
<sequence length="351" mass="40337">MFREKQDPENTEKVVEERFRLLVEVGSKTMADSELPEMDLPAYYDADKFRVGQTVFYNNVFTMMVAKLAGLLSLLAVPSILDILIFTKQSGTPCTAFRRYVSTILHTFIWYEREPEKQKEFFASLKNVRRKHCVASKRASEAGINRISQFDMAVTQFGFIGFTILCGDELGVAVSRKDLEGLIHLWRVIGSMLGIEERFNICTGSVEETKALCARILDEVFLPCLAAKRPEFEKMRQILLEGVWSISPQIDPDAFTAITYRLAMSATSNNNHSLEVDTSSMSSYSKFLLGFQTWVHKNLLQTSLWWSPIFRGFFNAQMRLSIFLTEHWPFLAYLVFGKQRSQVNIYKMQID</sequence>
<dbReference type="OrthoDB" id="6361347at2759"/>
<evidence type="ECO:0000259" key="1">
    <source>
        <dbReference type="Pfam" id="PF09995"/>
    </source>
</evidence>
<dbReference type="PANTHER" id="PTHR37159:SF1">
    <property type="entry name" value="GH11867P"/>
    <property type="match status" value="1"/>
</dbReference>
<protein>
    <submittedName>
        <fullName evidence="3">Uncharacterized protein LOC107217125 isoform X1</fullName>
    </submittedName>
</protein>
<dbReference type="Proteomes" id="UP000829291">
    <property type="component" value="Chromosome 5"/>
</dbReference>
<evidence type="ECO:0000313" key="3">
    <source>
        <dbReference type="RefSeq" id="XP_015509989.1"/>
    </source>
</evidence>
<feature type="domain" description="ER-bound oxygenase mpaB/mpaB'/Rubber oxygenase catalytic" evidence="1">
    <location>
        <begin position="59"/>
        <end position="221"/>
    </location>
</feature>
<gene>
    <name evidence="3" type="primary">LOC107217125</name>
</gene>
<evidence type="ECO:0000313" key="2">
    <source>
        <dbReference type="Proteomes" id="UP000829291"/>
    </source>
</evidence>
<dbReference type="AlphaFoldDB" id="A0A6J0B4I2"/>
<keyword evidence="2" id="KW-1185">Reference proteome</keyword>
<dbReference type="InParanoid" id="A0A6J0B4I2"/>
<dbReference type="Pfam" id="PF09995">
    <property type="entry name" value="MPAB_Lcp_cat"/>
    <property type="match status" value="1"/>
</dbReference>
<accession>A0A6J0B4I2</accession>
<dbReference type="GO" id="GO:0016491">
    <property type="term" value="F:oxidoreductase activity"/>
    <property type="evidence" value="ECO:0007669"/>
    <property type="project" value="InterPro"/>
</dbReference>